<comment type="caution">
    <text evidence="2">The sequence shown here is derived from an EMBL/GenBank/DDBJ whole genome shotgun (WGS) entry which is preliminary data.</text>
</comment>
<dbReference type="Proteomes" id="UP001642464">
    <property type="component" value="Unassembled WGS sequence"/>
</dbReference>
<evidence type="ECO:0000256" key="1">
    <source>
        <dbReference type="ARBA" id="ARBA00011891"/>
    </source>
</evidence>
<reference evidence="2 3" key="1">
    <citation type="submission" date="2024-02" db="EMBL/GenBank/DDBJ databases">
        <authorList>
            <person name="Chen Y."/>
            <person name="Shah S."/>
            <person name="Dougan E. K."/>
            <person name="Thang M."/>
            <person name="Chan C."/>
        </authorList>
    </citation>
    <scope>NUCLEOTIDE SEQUENCE [LARGE SCALE GENOMIC DNA]</scope>
</reference>
<sequence>MEKRTDPYDGKTQTLQEMIQKYQGVYSKSEVESYFQSECTVVVAPKSKAGYVTPAAPSSVAPEMEGLRAWLKQEGYEKYLTQVQHWCEENGAVMLEEVQENWDDILPELKDLSPEVPKKEEKASKPSFAVAGLEEWLEEIDLEEYLEDVLEWCEEHHVVRLKEIQVKWEGILQDLKLKTAKEQLPGKKVSVRVLVGKWQGTYMALVLNVTDAGIRIKHLEDDFEETLPLDALGGGKYLLEPVDSDEEEEMEVKDLLRKGRLSVATGDGAGLELRWVKLGYAVDQVLPKPGQRDLHPGDVILWINGMSLLALDEDTVTDRFSEAFGDHVPLVAGKLSELMKHPMEKIQKEVQSLVASKSGVISQMLVFRRAFETPSISSFEDFVDNVTHTRLAAPFYIVAAGSKPKQGVAIARNLTTSEKTDWFPSDDFYLCQCNTDRWRPDDPEDPRRTAAEALLGRLGREEATAMGLFAVVSAYPVHNPHTAYTAVMSAATGELHAYVREASCPVDPYASVVLDRRYCLKKDPGVLISI</sequence>
<evidence type="ECO:0000313" key="2">
    <source>
        <dbReference type="EMBL" id="CAK9007258.1"/>
    </source>
</evidence>
<protein>
    <recommendedName>
        <fullName evidence="1">ceramidase</fullName>
        <ecNumber evidence="1">3.5.1.23</ecNumber>
    </recommendedName>
</protein>
<dbReference type="PANTHER" id="PTHR28583">
    <property type="entry name" value="ACID AMIDASE"/>
    <property type="match status" value="1"/>
</dbReference>
<dbReference type="PANTHER" id="PTHR28583:SF1">
    <property type="entry name" value="ACID CERAMIDASE"/>
    <property type="match status" value="1"/>
</dbReference>
<dbReference type="EMBL" id="CAXAMM010005446">
    <property type="protein sequence ID" value="CAK9007258.1"/>
    <property type="molecule type" value="Genomic_DNA"/>
</dbReference>
<accession>A0ABP0IYU8</accession>
<organism evidence="2 3">
    <name type="scientific">Durusdinium trenchii</name>
    <dbReference type="NCBI Taxonomy" id="1381693"/>
    <lineage>
        <taxon>Eukaryota</taxon>
        <taxon>Sar</taxon>
        <taxon>Alveolata</taxon>
        <taxon>Dinophyceae</taxon>
        <taxon>Suessiales</taxon>
        <taxon>Symbiodiniaceae</taxon>
        <taxon>Durusdinium</taxon>
    </lineage>
</organism>
<name>A0ABP0IYU8_9DINO</name>
<proteinExistence type="predicted"/>
<dbReference type="InterPro" id="IPR036034">
    <property type="entry name" value="PDZ_sf"/>
</dbReference>
<dbReference type="EC" id="3.5.1.23" evidence="1"/>
<dbReference type="SUPFAM" id="SSF50156">
    <property type="entry name" value="PDZ domain-like"/>
    <property type="match status" value="1"/>
</dbReference>
<gene>
    <name evidence="2" type="ORF">SCF082_LOCUS9379</name>
</gene>
<keyword evidence="3" id="KW-1185">Reference proteome</keyword>
<evidence type="ECO:0000313" key="3">
    <source>
        <dbReference type="Proteomes" id="UP001642464"/>
    </source>
</evidence>